<name>A0AAJ0MQB3_9PEZI</name>
<evidence type="ECO:0000259" key="10">
    <source>
        <dbReference type="PROSITE" id="PS50881"/>
    </source>
</evidence>
<evidence type="ECO:0000256" key="5">
    <source>
        <dbReference type="ARBA" id="ARBA00023274"/>
    </source>
</evidence>
<evidence type="ECO:0000256" key="6">
    <source>
        <dbReference type="ARBA" id="ARBA00037226"/>
    </source>
</evidence>
<evidence type="ECO:0000313" key="12">
    <source>
        <dbReference type="Proteomes" id="UP001285908"/>
    </source>
</evidence>
<comment type="caution">
    <text evidence="11">The sequence shown here is derived from an EMBL/GenBank/DDBJ whole genome shotgun (WGS) entry which is preliminary data.</text>
</comment>
<keyword evidence="4" id="KW-0496">Mitochondrion</keyword>
<comment type="function">
    <text evidence="6">Component of the mitochondrial ribosome (mitoribosome), a dedicated translation machinery responsible for the synthesis of mitochondrial genome-encoded proteins, including at least some of the essential transmembrane subunits of the mitochondrial respiratory chain. The mitoribosomes are attached to the mitochondrial inner membrane and translation products are cotranslationally integrated into the membrane.</text>
</comment>
<comment type="subcellular location">
    <subcellularLocation>
        <location evidence="1">Mitochondrion</location>
    </subcellularLocation>
</comment>
<evidence type="ECO:0000256" key="7">
    <source>
        <dbReference type="ARBA" id="ARBA00039335"/>
    </source>
</evidence>
<dbReference type="InterPro" id="IPR014721">
    <property type="entry name" value="Ribsml_uS5_D2-typ_fold_subgr"/>
</dbReference>
<dbReference type="FunFam" id="3.30.160.20:FF:000022">
    <property type="entry name" value="28S ribosomal protein S5, mitochondrial"/>
    <property type="match status" value="1"/>
</dbReference>
<organism evidence="11 12">
    <name type="scientific">Neurospora hispaniola</name>
    <dbReference type="NCBI Taxonomy" id="588809"/>
    <lineage>
        <taxon>Eukaryota</taxon>
        <taxon>Fungi</taxon>
        <taxon>Dikarya</taxon>
        <taxon>Ascomycota</taxon>
        <taxon>Pezizomycotina</taxon>
        <taxon>Sordariomycetes</taxon>
        <taxon>Sordariomycetidae</taxon>
        <taxon>Sordariales</taxon>
        <taxon>Sordariaceae</taxon>
        <taxon>Neurospora</taxon>
    </lineage>
</organism>
<evidence type="ECO:0000256" key="3">
    <source>
        <dbReference type="ARBA" id="ARBA00022980"/>
    </source>
</evidence>
<accession>A0AAJ0MQB3</accession>
<evidence type="ECO:0000313" key="11">
    <source>
        <dbReference type="EMBL" id="KAK3490709.1"/>
    </source>
</evidence>
<comment type="similarity">
    <text evidence="2 9">Belongs to the universal ribosomal protein uS5 family.</text>
</comment>
<protein>
    <recommendedName>
        <fullName evidence="7">Small ribosomal subunit protein uS5m</fullName>
    </recommendedName>
</protein>
<keyword evidence="12" id="KW-1185">Reference proteome</keyword>
<evidence type="ECO:0000256" key="1">
    <source>
        <dbReference type="ARBA" id="ARBA00004173"/>
    </source>
</evidence>
<dbReference type="Gene3D" id="3.30.160.20">
    <property type="match status" value="1"/>
</dbReference>
<dbReference type="FunFam" id="3.30.230.10:FF:000041">
    <property type="entry name" value="37S ribosomal protein S5"/>
    <property type="match status" value="1"/>
</dbReference>
<dbReference type="Pfam" id="PF03719">
    <property type="entry name" value="Ribosomal_S5_C"/>
    <property type="match status" value="1"/>
</dbReference>
<dbReference type="PANTHER" id="PTHR48277">
    <property type="entry name" value="MITOCHONDRIAL RIBOSOMAL PROTEIN S5"/>
    <property type="match status" value="1"/>
</dbReference>
<reference evidence="11 12" key="1">
    <citation type="journal article" date="2023" name="Mol. Phylogenet. Evol.">
        <title>Genome-scale phylogeny and comparative genomics of the fungal order Sordariales.</title>
        <authorList>
            <person name="Hensen N."/>
            <person name="Bonometti L."/>
            <person name="Westerberg I."/>
            <person name="Brannstrom I.O."/>
            <person name="Guillou S."/>
            <person name="Cros-Aarteil S."/>
            <person name="Calhoun S."/>
            <person name="Haridas S."/>
            <person name="Kuo A."/>
            <person name="Mondo S."/>
            <person name="Pangilinan J."/>
            <person name="Riley R."/>
            <person name="LaButti K."/>
            <person name="Andreopoulos B."/>
            <person name="Lipzen A."/>
            <person name="Chen C."/>
            <person name="Yan M."/>
            <person name="Daum C."/>
            <person name="Ng V."/>
            <person name="Clum A."/>
            <person name="Steindorff A."/>
            <person name="Ohm R.A."/>
            <person name="Martin F."/>
            <person name="Silar P."/>
            <person name="Natvig D.O."/>
            <person name="Lalanne C."/>
            <person name="Gautier V."/>
            <person name="Ament-Velasquez S.L."/>
            <person name="Kruys A."/>
            <person name="Hutchinson M.I."/>
            <person name="Powell A.J."/>
            <person name="Barry K."/>
            <person name="Miller A.N."/>
            <person name="Grigoriev I.V."/>
            <person name="Debuchy R."/>
            <person name="Gladieux P."/>
            <person name="Hiltunen Thoren M."/>
            <person name="Johannesson H."/>
        </authorList>
    </citation>
    <scope>NUCLEOTIDE SEQUENCE [LARGE SCALE GENOMIC DNA]</scope>
    <source>
        <strain evidence="11 12">FGSC 10403</strain>
    </source>
</reference>
<dbReference type="RefSeq" id="XP_062691892.1">
    <property type="nucleotide sequence ID" value="XM_062832852.1"/>
</dbReference>
<evidence type="ECO:0000256" key="4">
    <source>
        <dbReference type="ARBA" id="ARBA00023128"/>
    </source>
</evidence>
<dbReference type="InterPro" id="IPR013810">
    <property type="entry name" value="Ribosomal_uS5_N"/>
</dbReference>
<dbReference type="GO" id="GO:0003735">
    <property type="term" value="F:structural constituent of ribosome"/>
    <property type="evidence" value="ECO:0007669"/>
    <property type="project" value="UniProtKB-UniRule"/>
</dbReference>
<keyword evidence="5 8" id="KW-0687">Ribonucleoprotein</keyword>
<gene>
    <name evidence="11" type="ORF">B0T23DRAFT_167764</name>
</gene>
<dbReference type="EMBL" id="JAULSX010000005">
    <property type="protein sequence ID" value="KAK3490709.1"/>
    <property type="molecule type" value="Genomic_DNA"/>
</dbReference>
<dbReference type="InterPro" id="IPR005324">
    <property type="entry name" value="Ribosomal_uS5_C"/>
</dbReference>
<sequence length="478" mass="53372">MSAARFAARSFLSRRLAATVPAAAPAASTPAASTCPAAQQQQQSQFHSSAHLEARRRSRFKNVRAVEMGLTSDAKIESFTKKKFAEYTEDEKAALAHNYPAEHMEAIEAAEAAIDPRDLTIQGRLRVDPYRMPYIDDFSEIQPIIDKRARRSAPPSHKARFMDVDEFTQDLINWADEIRRGEPTHRMKKLRDFVPEEFFEKPEGQWPKDVRDEAFTKFWAYLKEQKDADAKAAANATGPTDGDILSYILERSSMTDNNLQANSSLAPALPDKVPGVEGKYRNAIDPADDGLDDKGQYQELKKRTGMSVRQILQLKTKKLVHRRVVNQTRLGKIASDSVMVIAGNGDGWLGLGMAKSVEASIAVEKATLLAIQNMQPIPRYENRTIYGEVTTKVSGTIVRLNSRPPGFGLRVSHRIFEMCRAAGIRDLSAKFLRSRNPMNTVKATYQALLSQPNPEDLAIGRGKKLVDVRKVYYGGSVY</sequence>
<dbReference type="PROSITE" id="PS50881">
    <property type="entry name" value="S5_DSRBD"/>
    <property type="match status" value="1"/>
</dbReference>
<keyword evidence="3 8" id="KW-0689">Ribosomal protein</keyword>
<evidence type="ECO:0000256" key="8">
    <source>
        <dbReference type="PROSITE-ProRule" id="PRU00268"/>
    </source>
</evidence>
<dbReference type="InterPro" id="IPR000851">
    <property type="entry name" value="Ribosomal_uS5"/>
</dbReference>
<dbReference type="Proteomes" id="UP001285908">
    <property type="component" value="Unassembled WGS sequence"/>
</dbReference>
<dbReference type="PANTHER" id="PTHR48277:SF1">
    <property type="entry name" value="MITOCHONDRIAL RIBOSOMAL PROTEIN S5"/>
    <property type="match status" value="1"/>
</dbReference>
<feature type="domain" description="S5 DRBM" evidence="10">
    <location>
        <begin position="314"/>
        <end position="377"/>
    </location>
</feature>
<dbReference type="GO" id="GO:0006412">
    <property type="term" value="P:translation"/>
    <property type="evidence" value="ECO:0007669"/>
    <property type="project" value="InterPro"/>
</dbReference>
<dbReference type="InterPro" id="IPR020568">
    <property type="entry name" value="Ribosomal_Su5_D2-typ_SF"/>
</dbReference>
<dbReference type="GeneID" id="87870474"/>
<dbReference type="AlphaFoldDB" id="A0AAJ0MQB3"/>
<proteinExistence type="inferred from homology"/>
<dbReference type="Pfam" id="PF00333">
    <property type="entry name" value="Ribosomal_S5"/>
    <property type="match status" value="1"/>
</dbReference>
<evidence type="ECO:0000256" key="9">
    <source>
        <dbReference type="RuleBase" id="RU003823"/>
    </source>
</evidence>
<dbReference type="GO" id="GO:0005763">
    <property type="term" value="C:mitochondrial small ribosomal subunit"/>
    <property type="evidence" value="ECO:0007669"/>
    <property type="project" value="UniProtKB-ARBA"/>
</dbReference>
<dbReference type="GO" id="GO:0003723">
    <property type="term" value="F:RNA binding"/>
    <property type="evidence" value="ECO:0007669"/>
    <property type="project" value="InterPro"/>
</dbReference>
<dbReference type="SUPFAM" id="SSF54768">
    <property type="entry name" value="dsRNA-binding domain-like"/>
    <property type="match status" value="1"/>
</dbReference>
<dbReference type="Gene3D" id="3.30.230.10">
    <property type="match status" value="1"/>
</dbReference>
<dbReference type="SUPFAM" id="SSF54211">
    <property type="entry name" value="Ribosomal protein S5 domain 2-like"/>
    <property type="match status" value="1"/>
</dbReference>
<evidence type="ECO:0000256" key="2">
    <source>
        <dbReference type="ARBA" id="ARBA00008945"/>
    </source>
</evidence>